<protein>
    <recommendedName>
        <fullName evidence="2">Integrase catalytic domain-containing protein</fullName>
    </recommendedName>
</protein>
<dbReference type="Pfam" id="PF00665">
    <property type="entry name" value="rve"/>
    <property type="match status" value="1"/>
</dbReference>
<accession>A5BQ80</accession>
<feature type="domain" description="Integrase catalytic" evidence="2">
    <location>
        <begin position="2"/>
        <end position="188"/>
    </location>
</feature>
<organism evidence="3">
    <name type="scientific">Vitis vinifera</name>
    <name type="common">Grape</name>
    <dbReference type="NCBI Taxonomy" id="29760"/>
    <lineage>
        <taxon>Eukaryota</taxon>
        <taxon>Viridiplantae</taxon>
        <taxon>Streptophyta</taxon>
        <taxon>Embryophyta</taxon>
        <taxon>Tracheophyta</taxon>
        <taxon>Spermatophyta</taxon>
        <taxon>Magnoliopsida</taxon>
        <taxon>eudicotyledons</taxon>
        <taxon>Gunneridae</taxon>
        <taxon>Pentapetalae</taxon>
        <taxon>rosids</taxon>
        <taxon>Vitales</taxon>
        <taxon>Vitaceae</taxon>
        <taxon>Viteae</taxon>
        <taxon>Vitis</taxon>
    </lineage>
</organism>
<dbReference type="PANTHER" id="PTHR47266">
    <property type="entry name" value="ENDONUCLEASE-RELATED"/>
    <property type="match status" value="1"/>
</dbReference>
<evidence type="ECO:0000256" key="1">
    <source>
        <dbReference type="SAM" id="MobiDB-lite"/>
    </source>
</evidence>
<dbReference type="GO" id="GO:0015074">
    <property type="term" value="P:DNA integration"/>
    <property type="evidence" value="ECO:0007669"/>
    <property type="project" value="InterPro"/>
</dbReference>
<dbReference type="InterPro" id="IPR052160">
    <property type="entry name" value="Gypsy_RT_Integrase-like"/>
</dbReference>
<reference evidence="3" key="1">
    <citation type="journal article" date="2007" name="PLoS ONE">
        <title>The first genome sequence of an elite grapevine cultivar (Pinot noir Vitis vinifera L.): coping with a highly heterozygous genome.</title>
        <authorList>
            <person name="Velasco R."/>
            <person name="Zharkikh A."/>
            <person name="Troggio M."/>
            <person name="Cartwright D.A."/>
            <person name="Cestaro A."/>
            <person name="Pruss D."/>
            <person name="Pindo M."/>
            <person name="FitzGerald L.M."/>
            <person name="Vezzulli S."/>
            <person name="Reid J."/>
            <person name="Malacarne G."/>
            <person name="Iliev D."/>
            <person name="Coppola G."/>
            <person name="Wardell B."/>
            <person name="Micheletti D."/>
            <person name="Macalma T."/>
            <person name="Facci M."/>
            <person name="Mitchell J.T."/>
            <person name="Perazzolli M."/>
            <person name="Eldredge G."/>
            <person name="Gatto P."/>
            <person name="Oyzerski R."/>
            <person name="Moretto M."/>
            <person name="Gutin N."/>
            <person name="Stefanini M."/>
            <person name="Chen Y."/>
            <person name="Segala C."/>
            <person name="Davenport C."/>
            <person name="Dematte L."/>
            <person name="Mraz A."/>
            <person name="Battilana J."/>
            <person name="Stormo K."/>
            <person name="Costa F."/>
            <person name="Tao Q."/>
            <person name="Si-Ammour A."/>
            <person name="Harkins T."/>
            <person name="Lackey A."/>
            <person name="Perbost C."/>
            <person name="Taillon B."/>
            <person name="Stella A."/>
            <person name="Solovyev V."/>
            <person name="Fawcett J.A."/>
            <person name="Sterck L."/>
            <person name="Vandepoele K."/>
            <person name="Grando S.M."/>
            <person name="Toppo S."/>
            <person name="Moser C."/>
            <person name="Lanchbury J."/>
            <person name="Bogden R."/>
            <person name="Skolnick M."/>
            <person name="Sgaramella V."/>
            <person name="Bhatnagar S.K."/>
            <person name="Fontana P."/>
            <person name="Gutin A."/>
            <person name="Van de Peer Y."/>
            <person name="Salamini F."/>
            <person name="Viola R."/>
        </authorList>
    </citation>
    <scope>NUCLEOTIDE SEQUENCE</scope>
</reference>
<proteinExistence type="predicted"/>
<evidence type="ECO:0000259" key="2">
    <source>
        <dbReference type="PROSITE" id="PS50994"/>
    </source>
</evidence>
<dbReference type="InterPro" id="IPR001584">
    <property type="entry name" value="Integrase_cat-core"/>
</dbReference>
<sequence length="305" mass="34243">MMSLNPILIVHLFYVWGIDFMGPFPMSFGYTYILVGVDYVSKWVKAVPCKYNDYRVVIKFLKENIFSRFGVPKAIISDGGTHFCNKPFETLLAKYGVKHKVATPYHPQTSGQIELANREIKNILMKVVNVNRKYWSIKLLDLLWAYRTAYKTILGISLNHLVYGKIVECPHIPPTEGGVPTSPSSPPPQRRYEMRRAATTLGGTTHSPQSLMRRPSAKRAKTSALGESSKAQQLEPPVVAPARAPADIMLPSDMSSGSIIKCLMLLAPPIEGNSDYSSRLFHLESYFAHEDLRPLPELRDSYGLL</sequence>
<dbReference type="Gene3D" id="3.30.420.10">
    <property type="entry name" value="Ribonuclease H-like superfamily/Ribonuclease H"/>
    <property type="match status" value="1"/>
</dbReference>
<dbReference type="InterPro" id="IPR036397">
    <property type="entry name" value="RNaseH_sf"/>
</dbReference>
<evidence type="ECO:0000313" key="3">
    <source>
        <dbReference type="EMBL" id="CAN65886.1"/>
    </source>
</evidence>
<feature type="compositionally biased region" description="Polar residues" evidence="1">
    <location>
        <begin position="201"/>
        <end position="210"/>
    </location>
</feature>
<dbReference type="InterPro" id="IPR012337">
    <property type="entry name" value="RNaseH-like_sf"/>
</dbReference>
<dbReference type="SUPFAM" id="SSF53098">
    <property type="entry name" value="Ribonuclease H-like"/>
    <property type="match status" value="1"/>
</dbReference>
<dbReference type="AlphaFoldDB" id="A5BQ80"/>
<dbReference type="EMBL" id="AM467308">
    <property type="protein sequence ID" value="CAN65886.1"/>
    <property type="molecule type" value="Genomic_DNA"/>
</dbReference>
<name>A5BQ80_VITVI</name>
<feature type="region of interest" description="Disordered" evidence="1">
    <location>
        <begin position="200"/>
        <end position="237"/>
    </location>
</feature>
<gene>
    <name evidence="3" type="ORF">VITISV_003874</name>
</gene>
<dbReference type="GO" id="GO:0003676">
    <property type="term" value="F:nucleic acid binding"/>
    <property type="evidence" value="ECO:0007669"/>
    <property type="project" value="InterPro"/>
</dbReference>
<dbReference type="PROSITE" id="PS50994">
    <property type="entry name" value="INTEGRASE"/>
    <property type="match status" value="1"/>
</dbReference>